<dbReference type="GO" id="GO:0008703">
    <property type="term" value="F:5-amino-6-(5-phosphoribosylamino)uracil reductase activity"/>
    <property type="evidence" value="ECO:0007669"/>
    <property type="project" value="InterPro"/>
</dbReference>
<organism evidence="2 3">
    <name type="scientific">Kocuria rosea subsp. polaris</name>
    <dbReference type="NCBI Taxonomy" id="136273"/>
    <lineage>
        <taxon>Bacteria</taxon>
        <taxon>Bacillati</taxon>
        <taxon>Actinomycetota</taxon>
        <taxon>Actinomycetes</taxon>
        <taxon>Micrococcales</taxon>
        <taxon>Micrococcaceae</taxon>
        <taxon>Kocuria</taxon>
    </lineage>
</organism>
<evidence type="ECO:0000313" key="3">
    <source>
        <dbReference type="Proteomes" id="UP000030466"/>
    </source>
</evidence>
<dbReference type="Gene3D" id="3.40.430.10">
    <property type="entry name" value="Dihydrofolate Reductase, subunit A"/>
    <property type="match status" value="1"/>
</dbReference>
<protein>
    <submittedName>
        <fullName evidence="2">Deaminase</fullName>
    </submittedName>
</protein>
<dbReference type="EMBL" id="JSUH01000002">
    <property type="protein sequence ID" value="KHD98573.1"/>
    <property type="molecule type" value="Genomic_DNA"/>
</dbReference>
<feature type="domain" description="Bacterial bifunctional deaminase-reductase C-terminal" evidence="1">
    <location>
        <begin position="75"/>
        <end position="168"/>
    </location>
</feature>
<reference evidence="2 3" key="1">
    <citation type="journal article" date="2003" name="Int. J. Syst. Evol. Microbiol.">
        <title>Kocuria polaris sp. nov., an orange-pigmented psychrophilic bacterium isolated from an Antarctic cyanobacterial mat sample.</title>
        <authorList>
            <person name="Reddy G.S."/>
            <person name="Prakash J.S."/>
            <person name="Prabahar V."/>
            <person name="Matsumoto G.I."/>
            <person name="Stackebrandt E."/>
            <person name="Shivaji S."/>
        </authorList>
    </citation>
    <scope>NUCLEOTIDE SEQUENCE [LARGE SCALE GENOMIC DNA]</scope>
    <source>
        <strain evidence="2 3">CMS 76or</strain>
    </source>
</reference>
<dbReference type="InterPro" id="IPR024072">
    <property type="entry name" value="DHFR-like_dom_sf"/>
</dbReference>
<keyword evidence="3" id="KW-1185">Reference proteome</keyword>
<evidence type="ECO:0000313" key="2">
    <source>
        <dbReference type="EMBL" id="KHD98573.1"/>
    </source>
</evidence>
<proteinExistence type="predicted"/>
<dbReference type="InterPro" id="IPR002734">
    <property type="entry name" value="RibDG_C"/>
</dbReference>
<dbReference type="GO" id="GO:0009231">
    <property type="term" value="P:riboflavin biosynthetic process"/>
    <property type="evidence" value="ECO:0007669"/>
    <property type="project" value="InterPro"/>
</dbReference>
<comment type="caution">
    <text evidence="2">The sequence shown here is derived from an EMBL/GenBank/DDBJ whole genome shotgun (WGS) entry which is preliminary data.</text>
</comment>
<gene>
    <name evidence="2" type="ORF">GY22_02485</name>
</gene>
<evidence type="ECO:0000259" key="1">
    <source>
        <dbReference type="Pfam" id="PF01872"/>
    </source>
</evidence>
<dbReference type="InterPro" id="IPR050765">
    <property type="entry name" value="Riboflavin_Biosynth_HTPR"/>
</dbReference>
<sequence>MRNLVRMSRTQYYVAASADGYIADRENHLDWLLQYGFEAYQEHYDAFLGDVGALAMGASTYEFVLDQGDWAYGDLPVWVFTHRELPRAAGAEPTFVSGPVTMHAEALVAAAGERNLWVVGGGKLAAQFADAGLLDELWLTYMPIVLGGGHPVLPTAAARYLRLQRTTHFEGGAVELRYVLEGPDRQVWPE</sequence>
<dbReference type="Proteomes" id="UP000030466">
    <property type="component" value="Unassembled WGS sequence"/>
</dbReference>
<dbReference type="PANTHER" id="PTHR38011">
    <property type="entry name" value="DIHYDROFOLATE REDUCTASE FAMILY PROTEIN (AFU_ORTHOLOGUE AFUA_8G06820)"/>
    <property type="match status" value="1"/>
</dbReference>
<dbReference type="SUPFAM" id="SSF53597">
    <property type="entry name" value="Dihydrofolate reductase-like"/>
    <property type="match status" value="1"/>
</dbReference>
<accession>A0A0A6VWJ0</accession>
<dbReference type="OrthoDB" id="195113at2"/>
<dbReference type="PANTHER" id="PTHR38011:SF11">
    <property type="entry name" value="2,5-DIAMINO-6-RIBOSYLAMINO-4(3H)-PYRIMIDINONE 5'-PHOSPHATE REDUCTASE"/>
    <property type="match status" value="1"/>
</dbReference>
<dbReference type="AlphaFoldDB" id="A0A0A6VWJ0"/>
<dbReference type="Pfam" id="PF01872">
    <property type="entry name" value="RibD_C"/>
    <property type="match status" value="1"/>
</dbReference>
<name>A0A0A6VWJ0_KOCRO</name>